<evidence type="ECO:0000313" key="3">
    <source>
        <dbReference type="Proteomes" id="UP000215914"/>
    </source>
</evidence>
<dbReference type="AlphaFoldDB" id="A0A9K3H9X1"/>
<comment type="caution">
    <text evidence="2">The sequence shown here is derived from an EMBL/GenBank/DDBJ whole genome shotgun (WGS) entry which is preliminary data.</text>
</comment>
<evidence type="ECO:0000256" key="1">
    <source>
        <dbReference type="SAM" id="MobiDB-lite"/>
    </source>
</evidence>
<gene>
    <name evidence="2" type="ORF">HanXRQr2_Chr14g0669191</name>
</gene>
<sequence>MGTFWYTYIVSFRNRFEFGLCILFVVRVLIKMPLHSEFAVSFFKSSSLATSPELLSALYVGGFKKLHFSLQQHHRRRCMWVGSAAKNCVYSSLTHVPVPRPEKSDSSAHRIHSPAGGFE</sequence>
<reference evidence="2" key="2">
    <citation type="submission" date="2020-06" db="EMBL/GenBank/DDBJ databases">
        <title>Helianthus annuus Genome sequencing and assembly Release 2.</title>
        <authorList>
            <person name="Gouzy J."/>
            <person name="Langlade N."/>
            <person name="Munos S."/>
        </authorList>
    </citation>
    <scope>NUCLEOTIDE SEQUENCE</scope>
    <source>
        <tissue evidence="2">Leaves</tissue>
    </source>
</reference>
<dbReference type="Gramene" id="mRNA:HanXRQr2_Chr14g0669191">
    <property type="protein sequence ID" value="CDS:HanXRQr2_Chr14g0669191.1"/>
    <property type="gene ID" value="HanXRQr2_Chr14g0669191"/>
</dbReference>
<organism evidence="2 3">
    <name type="scientific">Helianthus annuus</name>
    <name type="common">Common sunflower</name>
    <dbReference type="NCBI Taxonomy" id="4232"/>
    <lineage>
        <taxon>Eukaryota</taxon>
        <taxon>Viridiplantae</taxon>
        <taxon>Streptophyta</taxon>
        <taxon>Embryophyta</taxon>
        <taxon>Tracheophyta</taxon>
        <taxon>Spermatophyta</taxon>
        <taxon>Magnoliopsida</taxon>
        <taxon>eudicotyledons</taxon>
        <taxon>Gunneridae</taxon>
        <taxon>Pentapetalae</taxon>
        <taxon>asterids</taxon>
        <taxon>campanulids</taxon>
        <taxon>Asterales</taxon>
        <taxon>Asteraceae</taxon>
        <taxon>Asteroideae</taxon>
        <taxon>Heliantheae alliance</taxon>
        <taxon>Heliantheae</taxon>
        <taxon>Helianthus</taxon>
    </lineage>
</organism>
<feature type="region of interest" description="Disordered" evidence="1">
    <location>
        <begin position="96"/>
        <end position="119"/>
    </location>
</feature>
<evidence type="ECO:0000313" key="2">
    <source>
        <dbReference type="EMBL" id="KAF5771313.1"/>
    </source>
</evidence>
<dbReference type="Proteomes" id="UP000215914">
    <property type="component" value="Unassembled WGS sequence"/>
</dbReference>
<dbReference type="EMBL" id="MNCJ02000329">
    <property type="protein sequence ID" value="KAF5771313.1"/>
    <property type="molecule type" value="Genomic_DNA"/>
</dbReference>
<name>A0A9K3H9X1_HELAN</name>
<keyword evidence="3" id="KW-1185">Reference proteome</keyword>
<protein>
    <submittedName>
        <fullName evidence="2">Uncharacterized protein</fullName>
    </submittedName>
</protein>
<reference evidence="2" key="1">
    <citation type="journal article" date="2017" name="Nature">
        <title>The sunflower genome provides insights into oil metabolism, flowering and Asterid evolution.</title>
        <authorList>
            <person name="Badouin H."/>
            <person name="Gouzy J."/>
            <person name="Grassa C.J."/>
            <person name="Murat F."/>
            <person name="Staton S.E."/>
            <person name="Cottret L."/>
            <person name="Lelandais-Briere C."/>
            <person name="Owens G.L."/>
            <person name="Carrere S."/>
            <person name="Mayjonade B."/>
            <person name="Legrand L."/>
            <person name="Gill N."/>
            <person name="Kane N.C."/>
            <person name="Bowers J.E."/>
            <person name="Hubner S."/>
            <person name="Bellec A."/>
            <person name="Berard A."/>
            <person name="Berges H."/>
            <person name="Blanchet N."/>
            <person name="Boniface M.C."/>
            <person name="Brunel D."/>
            <person name="Catrice O."/>
            <person name="Chaidir N."/>
            <person name="Claudel C."/>
            <person name="Donnadieu C."/>
            <person name="Faraut T."/>
            <person name="Fievet G."/>
            <person name="Helmstetter N."/>
            <person name="King M."/>
            <person name="Knapp S.J."/>
            <person name="Lai Z."/>
            <person name="Le Paslier M.C."/>
            <person name="Lippi Y."/>
            <person name="Lorenzon L."/>
            <person name="Mandel J.R."/>
            <person name="Marage G."/>
            <person name="Marchand G."/>
            <person name="Marquand E."/>
            <person name="Bret-Mestries E."/>
            <person name="Morien E."/>
            <person name="Nambeesan S."/>
            <person name="Nguyen T."/>
            <person name="Pegot-Espagnet P."/>
            <person name="Pouilly N."/>
            <person name="Raftis F."/>
            <person name="Sallet E."/>
            <person name="Schiex T."/>
            <person name="Thomas J."/>
            <person name="Vandecasteele C."/>
            <person name="Vares D."/>
            <person name="Vear F."/>
            <person name="Vautrin S."/>
            <person name="Crespi M."/>
            <person name="Mangin B."/>
            <person name="Burke J.M."/>
            <person name="Salse J."/>
            <person name="Munos S."/>
            <person name="Vincourt P."/>
            <person name="Rieseberg L.H."/>
            <person name="Langlade N.B."/>
        </authorList>
    </citation>
    <scope>NUCLEOTIDE SEQUENCE</scope>
    <source>
        <tissue evidence="2">Leaves</tissue>
    </source>
</reference>
<accession>A0A9K3H9X1</accession>
<proteinExistence type="predicted"/>